<evidence type="ECO:0000256" key="14">
    <source>
        <dbReference type="ARBA" id="ARBA00023026"/>
    </source>
</evidence>
<evidence type="ECO:0000256" key="6">
    <source>
        <dbReference type="ARBA" id="ARBA00022630"/>
    </source>
</evidence>
<dbReference type="PROSITE" id="PS50113">
    <property type="entry name" value="PAC"/>
    <property type="match status" value="1"/>
</dbReference>
<evidence type="ECO:0000256" key="15">
    <source>
        <dbReference type="ARBA" id="ARBA00023170"/>
    </source>
</evidence>
<evidence type="ECO:0000256" key="3">
    <source>
        <dbReference type="ARBA" id="ARBA00022543"/>
    </source>
</evidence>
<evidence type="ECO:0000259" key="17">
    <source>
        <dbReference type="PROSITE" id="PS50112"/>
    </source>
</evidence>
<evidence type="ECO:0000256" key="5">
    <source>
        <dbReference type="ARBA" id="ARBA00022606"/>
    </source>
</evidence>
<evidence type="ECO:0000256" key="16">
    <source>
        <dbReference type="SAM" id="MobiDB-lite"/>
    </source>
</evidence>
<dbReference type="EC" id="2.7.13.3" evidence="2"/>
<evidence type="ECO:0000256" key="13">
    <source>
        <dbReference type="ARBA" id="ARBA00022991"/>
    </source>
</evidence>
<sequence>MSKDDIPDRQSVGKQVDMEIDQRDVHNEANVEPENLRIDSAKLFTQATEQTRMALCLCDPFQDDMPIVYVNEAFTDVTGYSREDAVGQNCRFLQGEDTTPEAIERVRAAIKAQEVTVIDILNYKKDGTRFWNALHVGPIFDDDGELAYFYGSQWDITAIFDARERAMEQERVAEELQHRTHNLFGIITSIISLSSRNESDVATVIDKITDRITALARAHKASIAPGGRAAEAASLRALIDSVMEPYRTSAEGRIKLTGERAELHRNMVTPVGLALHELATNAIKYGSLSDPGGSVCIDWEVDGDDMRICWIERGGPSPDKDPQTSGSGTGSRIVRGVLQGLGGDIDMDFEPEGLNATLRFPFAG</sequence>
<feature type="region of interest" description="Disordered" evidence="16">
    <location>
        <begin position="313"/>
        <end position="333"/>
    </location>
</feature>
<dbReference type="CDD" id="cd00130">
    <property type="entry name" value="PAS"/>
    <property type="match status" value="1"/>
</dbReference>
<dbReference type="InterPro" id="IPR001610">
    <property type="entry name" value="PAC"/>
</dbReference>
<keyword evidence="20" id="KW-1185">Reference proteome</keyword>
<keyword evidence="13" id="KW-0157">Chromophore</keyword>
<keyword evidence="14" id="KW-0843">Virulence</keyword>
<keyword evidence="5" id="KW-0716">Sensory transduction</keyword>
<dbReference type="SMART" id="SM00086">
    <property type="entry name" value="PAC"/>
    <property type="match status" value="1"/>
</dbReference>
<comment type="caution">
    <text evidence="19">The sequence shown here is derived from an EMBL/GenBank/DDBJ whole genome shotgun (WGS) entry which is preliminary data.</text>
</comment>
<feature type="domain" description="PAC" evidence="18">
    <location>
        <begin position="111"/>
        <end position="168"/>
    </location>
</feature>
<organism evidence="19 20">
    <name type="scientific">Qipengyuania marisflavi</name>
    <dbReference type="NCBI Taxonomy" id="2486356"/>
    <lineage>
        <taxon>Bacteria</taxon>
        <taxon>Pseudomonadati</taxon>
        <taxon>Pseudomonadota</taxon>
        <taxon>Alphaproteobacteria</taxon>
        <taxon>Sphingomonadales</taxon>
        <taxon>Erythrobacteraceae</taxon>
        <taxon>Qipengyuania</taxon>
    </lineage>
</organism>
<evidence type="ECO:0000256" key="7">
    <source>
        <dbReference type="ARBA" id="ARBA00022643"/>
    </source>
</evidence>
<dbReference type="Pfam" id="PF07536">
    <property type="entry name" value="HWE_HK"/>
    <property type="match status" value="1"/>
</dbReference>
<keyword evidence="8" id="KW-0808">Transferase</keyword>
<dbReference type="PROSITE" id="PS50112">
    <property type="entry name" value="PAS"/>
    <property type="match status" value="1"/>
</dbReference>
<dbReference type="InterPro" id="IPR035965">
    <property type="entry name" value="PAS-like_dom_sf"/>
</dbReference>
<dbReference type="GO" id="GO:0004673">
    <property type="term" value="F:protein histidine kinase activity"/>
    <property type="evidence" value="ECO:0007669"/>
    <property type="project" value="UniProtKB-EC"/>
</dbReference>
<name>A0A5S3P767_9SPHN</name>
<dbReference type="EMBL" id="VCAO01000002">
    <property type="protein sequence ID" value="TMM48997.1"/>
    <property type="molecule type" value="Genomic_DNA"/>
</dbReference>
<keyword evidence="9" id="KW-0677">Repeat</keyword>
<protein>
    <recommendedName>
        <fullName evidence="2">histidine kinase</fullName>
        <ecNumber evidence="2">2.7.13.3</ecNumber>
    </recommendedName>
</protein>
<dbReference type="NCBIfam" id="TIGR00229">
    <property type="entry name" value="sensory_box"/>
    <property type="match status" value="1"/>
</dbReference>
<dbReference type="InterPro" id="IPR000700">
    <property type="entry name" value="PAS-assoc_C"/>
</dbReference>
<keyword evidence="4" id="KW-0597">Phosphoprotein</keyword>
<keyword evidence="3" id="KW-0600">Photoreceptor protein</keyword>
<keyword evidence="11" id="KW-0418">Kinase</keyword>
<proteinExistence type="predicted"/>
<accession>A0A5S3P767</accession>
<gene>
    <name evidence="19" type="ORF">FEV51_06365</name>
</gene>
<evidence type="ECO:0000313" key="20">
    <source>
        <dbReference type="Proteomes" id="UP000309668"/>
    </source>
</evidence>
<evidence type="ECO:0000256" key="2">
    <source>
        <dbReference type="ARBA" id="ARBA00012438"/>
    </source>
</evidence>
<dbReference type="NCBIfam" id="NF010077">
    <property type="entry name" value="PRK13559.1"/>
    <property type="match status" value="1"/>
</dbReference>
<dbReference type="Pfam" id="PF13426">
    <property type="entry name" value="PAS_9"/>
    <property type="match status" value="1"/>
</dbReference>
<evidence type="ECO:0000256" key="9">
    <source>
        <dbReference type="ARBA" id="ARBA00022737"/>
    </source>
</evidence>
<dbReference type="OrthoDB" id="136506at2"/>
<dbReference type="PANTHER" id="PTHR41523:SF8">
    <property type="entry name" value="ETHYLENE RESPONSE SENSOR PROTEIN"/>
    <property type="match status" value="1"/>
</dbReference>
<dbReference type="PANTHER" id="PTHR41523">
    <property type="entry name" value="TWO-COMPONENT SYSTEM SENSOR PROTEIN"/>
    <property type="match status" value="1"/>
</dbReference>
<dbReference type="Gene3D" id="3.30.565.10">
    <property type="entry name" value="Histidine kinase-like ATPase, C-terminal domain"/>
    <property type="match status" value="1"/>
</dbReference>
<dbReference type="InterPro" id="IPR000014">
    <property type="entry name" value="PAS"/>
</dbReference>
<comment type="catalytic activity">
    <reaction evidence="1">
        <text>ATP + protein L-histidine = ADP + protein N-phospho-L-histidine.</text>
        <dbReference type="EC" id="2.7.13.3"/>
    </reaction>
</comment>
<dbReference type="RefSeq" id="WP_138617065.1">
    <property type="nucleotide sequence ID" value="NZ_VCAO01000002.1"/>
</dbReference>
<reference evidence="19 20" key="1">
    <citation type="submission" date="2019-05" db="EMBL/GenBank/DDBJ databases">
        <title>Erythrobacter marisflavi sp. nov., isolated from isolated from water of an estuary environment.</title>
        <authorList>
            <person name="Yoon J.-H."/>
        </authorList>
    </citation>
    <scope>NUCLEOTIDE SEQUENCE [LARGE SCALE GENOMIC DNA]</scope>
    <source>
        <strain evidence="19 20">KEM-5</strain>
    </source>
</reference>
<evidence type="ECO:0000313" key="19">
    <source>
        <dbReference type="EMBL" id="TMM48997.1"/>
    </source>
</evidence>
<dbReference type="SMART" id="SM00091">
    <property type="entry name" value="PAS"/>
    <property type="match status" value="1"/>
</dbReference>
<keyword evidence="7" id="KW-0288">FMN</keyword>
<dbReference type="SUPFAM" id="SSF55874">
    <property type="entry name" value="ATPase domain of HSP90 chaperone/DNA topoisomerase II/histidine kinase"/>
    <property type="match status" value="1"/>
</dbReference>
<feature type="domain" description="PAS" evidence="17">
    <location>
        <begin position="67"/>
        <end position="113"/>
    </location>
</feature>
<dbReference type="InterPro" id="IPR036890">
    <property type="entry name" value="HATPase_C_sf"/>
</dbReference>
<dbReference type="GO" id="GO:0009881">
    <property type="term" value="F:photoreceptor activity"/>
    <property type="evidence" value="ECO:0007669"/>
    <property type="project" value="UniProtKB-KW"/>
</dbReference>
<dbReference type="InterPro" id="IPR011102">
    <property type="entry name" value="Sig_transdc_His_kinase_HWE"/>
</dbReference>
<keyword evidence="6" id="KW-0285">Flavoprotein</keyword>
<dbReference type="AlphaFoldDB" id="A0A5S3P767"/>
<evidence type="ECO:0000256" key="12">
    <source>
        <dbReference type="ARBA" id="ARBA00022840"/>
    </source>
</evidence>
<evidence type="ECO:0000256" key="1">
    <source>
        <dbReference type="ARBA" id="ARBA00000085"/>
    </source>
</evidence>
<evidence type="ECO:0000256" key="4">
    <source>
        <dbReference type="ARBA" id="ARBA00022553"/>
    </source>
</evidence>
<keyword evidence="15" id="KW-0675">Receptor</keyword>
<evidence type="ECO:0000256" key="11">
    <source>
        <dbReference type="ARBA" id="ARBA00022777"/>
    </source>
</evidence>
<dbReference type="Gene3D" id="3.30.450.20">
    <property type="entry name" value="PAS domain"/>
    <property type="match status" value="1"/>
</dbReference>
<evidence type="ECO:0000256" key="10">
    <source>
        <dbReference type="ARBA" id="ARBA00022741"/>
    </source>
</evidence>
<keyword evidence="10" id="KW-0547">Nucleotide-binding</keyword>
<evidence type="ECO:0000259" key="18">
    <source>
        <dbReference type="PROSITE" id="PS50113"/>
    </source>
</evidence>
<evidence type="ECO:0000256" key="8">
    <source>
        <dbReference type="ARBA" id="ARBA00022679"/>
    </source>
</evidence>
<dbReference type="Proteomes" id="UP000309668">
    <property type="component" value="Unassembled WGS sequence"/>
</dbReference>
<dbReference type="GO" id="GO:0005524">
    <property type="term" value="F:ATP binding"/>
    <property type="evidence" value="ECO:0007669"/>
    <property type="project" value="UniProtKB-KW"/>
</dbReference>
<dbReference type="SMART" id="SM00911">
    <property type="entry name" value="HWE_HK"/>
    <property type="match status" value="1"/>
</dbReference>
<dbReference type="SUPFAM" id="SSF55785">
    <property type="entry name" value="PYP-like sensor domain (PAS domain)"/>
    <property type="match status" value="1"/>
</dbReference>
<keyword evidence="12" id="KW-0067">ATP-binding</keyword>